<accession>A0A9Q0S1F2</accession>
<keyword evidence="3" id="KW-1185">Reference proteome</keyword>
<feature type="chain" id="PRO_5040394622" evidence="1">
    <location>
        <begin position="24"/>
        <end position="190"/>
    </location>
</feature>
<protein>
    <submittedName>
        <fullName evidence="2">Uncharacterized protein</fullName>
    </submittedName>
</protein>
<comment type="caution">
    <text evidence="2">The sequence shown here is derived from an EMBL/GenBank/DDBJ whole genome shotgun (WGS) entry which is preliminary data.</text>
</comment>
<keyword evidence="1" id="KW-0732">Signal</keyword>
<proteinExistence type="predicted"/>
<evidence type="ECO:0000313" key="3">
    <source>
        <dbReference type="Proteomes" id="UP001151699"/>
    </source>
</evidence>
<evidence type="ECO:0000256" key="1">
    <source>
        <dbReference type="SAM" id="SignalP"/>
    </source>
</evidence>
<sequence>MASHLRLQVLAAVFASFCVLAHAGTVYLNGFTTANSSGRKSYINGVLHSIPFHSQVTSNLVFSKKQKALSQITSNFSFSKEQKGKEATKVVKFLVNQMAYHRHLQLLAVVLYFCVLSRADKVYLGGFTAEYGLTGCLSTPKKSCRGKDICYNDRDITMYGPNNRVLTVLTGYKEYYESKYGNNTVIKSTE</sequence>
<feature type="non-terminal residue" evidence="2">
    <location>
        <position position="190"/>
    </location>
</feature>
<gene>
    <name evidence="2" type="ORF">Bhyg_05867</name>
</gene>
<dbReference type="AlphaFoldDB" id="A0A9Q0S1F2"/>
<reference evidence="2" key="1">
    <citation type="submission" date="2022-07" db="EMBL/GenBank/DDBJ databases">
        <authorList>
            <person name="Trinca V."/>
            <person name="Uliana J.V.C."/>
            <person name="Torres T.T."/>
            <person name="Ward R.J."/>
            <person name="Monesi N."/>
        </authorList>
    </citation>
    <scope>NUCLEOTIDE SEQUENCE</scope>
    <source>
        <strain evidence="2">HSMRA1968</strain>
        <tissue evidence="2">Whole embryos</tissue>
    </source>
</reference>
<dbReference type="EMBL" id="WJQU01000002">
    <property type="protein sequence ID" value="KAJ6640934.1"/>
    <property type="molecule type" value="Genomic_DNA"/>
</dbReference>
<dbReference type="Proteomes" id="UP001151699">
    <property type="component" value="Chromosome B"/>
</dbReference>
<evidence type="ECO:0000313" key="2">
    <source>
        <dbReference type="EMBL" id="KAJ6640934.1"/>
    </source>
</evidence>
<organism evidence="2 3">
    <name type="scientific">Pseudolycoriella hygida</name>
    <dbReference type="NCBI Taxonomy" id="35572"/>
    <lineage>
        <taxon>Eukaryota</taxon>
        <taxon>Metazoa</taxon>
        <taxon>Ecdysozoa</taxon>
        <taxon>Arthropoda</taxon>
        <taxon>Hexapoda</taxon>
        <taxon>Insecta</taxon>
        <taxon>Pterygota</taxon>
        <taxon>Neoptera</taxon>
        <taxon>Endopterygota</taxon>
        <taxon>Diptera</taxon>
        <taxon>Nematocera</taxon>
        <taxon>Sciaroidea</taxon>
        <taxon>Sciaridae</taxon>
        <taxon>Pseudolycoriella</taxon>
    </lineage>
</organism>
<feature type="signal peptide" evidence="1">
    <location>
        <begin position="1"/>
        <end position="23"/>
    </location>
</feature>
<name>A0A9Q0S1F2_9DIPT</name>